<dbReference type="OrthoDB" id="9810101at2"/>
<dbReference type="SFLD" id="SFLDS00003">
    <property type="entry name" value="Haloacid_Dehalogenase"/>
    <property type="match status" value="1"/>
</dbReference>
<protein>
    <submittedName>
        <fullName evidence="1">HAD superfamily hydrolase</fullName>
    </submittedName>
</protein>
<keyword evidence="1" id="KW-0378">Hydrolase</keyword>
<name>A0A0R1ZH97_9LACO</name>
<reference evidence="1 2" key="1">
    <citation type="journal article" date="2015" name="Genome Announc.">
        <title>Expanding the biotechnology potential of lactobacilli through comparative genomics of 213 strains and associated genera.</title>
        <authorList>
            <person name="Sun Z."/>
            <person name="Harris H.M."/>
            <person name="McCann A."/>
            <person name="Guo C."/>
            <person name="Argimon S."/>
            <person name="Zhang W."/>
            <person name="Yang X."/>
            <person name="Jeffery I.B."/>
            <person name="Cooney J.C."/>
            <person name="Kagawa T.F."/>
            <person name="Liu W."/>
            <person name="Song Y."/>
            <person name="Salvetti E."/>
            <person name="Wrobel A."/>
            <person name="Rasinkangas P."/>
            <person name="Parkhill J."/>
            <person name="Rea M.C."/>
            <person name="O'Sullivan O."/>
            <person name="Ritari J."/>
            <person name="Douillard F.P."/>
            <person name="Paul Ross R."/>
            <person name="Yang R."/>
            <person name="Briner A.E."/>
            <person name="Felis G.E."/>
            <person name="de Vos W.M."/>
            <person name="Barrangou R."/>
            <person name="Klaenhammer T.R."/>
            <person name="Caufield P.W."/>
            <person name="Cui Y."/>
            <person name="Zhang H."/>
            <person name="O'Toole P.W."/>
        </authorList>
    </citation>
    <scope>NUCLEOTIDE SEQUENCE [LARGE SCALE GENOMIC DNA]</scope>
    <source>
        <strain evidence="1 2">DSM 20505</strain>
    </source>
</reference>
<dbReference type="PROSITE" id="PS01229">
    <property type="entry name" value="COF_2"/>
    <property type="match status" value="1"/>
</dbReference>
<dbReference type="NCBIfam" id="TIGR00099">
    <property type="entry name" value="Cof-subfamily"/>
    <property type="match status" value="1"/>
</dbReference>
<dbReference type="Gene3D" id="3.30.1240.10">
    <property type="match status" value="1"/>
</dbReference>
<dbReference type="Gene3D" id="3.40.50.1000">
    <property type="entry name" value="HAD superfamily/HAD-like"/>
    <property type="match status" value="1"/>
</dbReference>
<dbReference type="EMBL" id="AYYO01000056">
    <property type="protein sequence ID" value="KRM54273.1"/>
    <property type="molecule type" value="Genomic_DNA"/>
</dbReference>
<dbReference type="PATRIC" id="fig|1291052.5.peg.503"/>
<gene>
    <name evidence="1" type="ORF">FC18_GL000492</name>
</gene>
<dbReference type="NCBIfam" id="TIGR01484">
    <property type="entry name" value="HAD-SF-IIB"/>
    <property type="match status" value="1"/>
</dbReference>
<dbReference type="GO" id="GO:0016791">
    <property type="term" value="F:phosphatase activity"/>
    <property type="evidence" value="ECO:0007669"/>
    <property type="project" value="UniProtKB-ARBA"/>
</dbReference>
<dbReference type="RefSeq" id="WP_054675624.1">
    <property type="nucleotide sequence ID" value="NZ_AYYO01000056.1"/>
</dbReference>
<dbReference type="Proteomes" id="UP000051679">
    <property type="component" value="Unassembled WGS sequence"/>
</dbReference>
<dbReference type="PANTHER" id="PTHR10000:SF25">
    <property type="entry name" value="PHOSPHATASE YKRA-RELATED"/>
    <property type="match status" value="1"/>
</dbReference>
<dbReference type="InterPro" id="IPR006379">
    <property type="entry name" value="HAD-SF_hydro_IIB"/>
</dbReference>
<proteinExistence type="predicted"/>
<accession>A0A0R1ZH97</accession>
<dbReference type="STRING" id="1291052.FC18_GL000492"/>
<dbReference type="PANTHER" id="PTHR10000">
    <property type="entry name" value="PHOSPHOSERINE PHOSPHATASE"/>
    <property type="match status" value="1"/>
</dbReference>
<dbReference type="GO" id="GO:0000287">
    <property type="term" value="F:magnesium ion binding"/>
    <property type="evidence" value="ECO:0007669"/>
    <property type="project" value="TreeGrafter"/>
</dbReference>
<dbReference type="InterPro" id="IPR036412">
    <property type="entry name" value="HAD-like_sf"/>
</dbReference>
<comment type="caution">
    <text evidence="1">The sequence shown here is derived from an EMBL/GenBank/DDBJ whole genome shotgun (WGS) entry which is preliminary data.</text>
</comment>
<sequence length="256" mass="27483">MSNKRLAIFDIDGTLETMENTILPSTLSAIAQLQERGVHVAIATGRNYKMAQSVIEATHIHDYVVCNGSAIFVNDELVSQRTLDRTDVATFTEYIRTIGTNILAESATELYADKTPDPVMEKIIAGTGTFFLPGHNYGLEHDIVQGLAIISEQQEQNAPELKHIIFKRFGPIGVDVLPADGSKAAGIAQLAAHLGVANADIVAFGDNQNDKEMLSSVGIGIAMGHATPDVQATADWVTADSESDGIMLGLQHIGWL</sequence>
<dbReference type="InterPro" id="IPR000150">
    <property type="entry name" value="Cof"/>
</dbReference>
<dbReference type="GO" id="GO:0005829">
    <property type="term" value="C:cytosol"/>
    <property type="evidence" value="ECO:0007669"/>
    <property type="project" value="TreeGrafter"/>
</dbReference>
<dbReference type="SFLD" id="SFLDG01140">
    <property type="entry name" value="C2.B:_Phosphomannomutase_and_P"/>
    <property type="match status" value="1"/>
</dbReference>
<dbReference type="Pfam" id="PF08282">
    <property type="entry name" value="Hydrolase_3"/>
    <property type="match status" value="1"/>
</dbReference>
<keyword evidence="2" id="KW-1185">Reference proteome</keyword>
<dbReference type="SUPFAM" id="SSF56784">
    <property type="entry name" value="HAD-like"/>
    <property type="match status" value="1"/>
</dbReference>
<organism evidence="1 2">
    <name type="scientific">Lacticaseibacillus sharpeae JCM 1186 = DSM 20505</name>
    <dbReference type="NCBI Taxonomy" id="1291052"/>
    <lineage>
        <taxon>Bacteria</taxon>
        <taxon>Bacillati</taxon>
        <taxon>Bacillota</taxon>
        <taxon>Bacilli</taxon>
        <taxon>Lactobacillales</taxon>
        <taxon>Lactobacillaceae</taxon>
        <taxon>Lacticaseibacillus</taxon>
    </lineage>
</organism>
<dbReference type="AlphaFoldDB" id="A0A0R1ZH97"/>
<evidence type="ECO:0000313" key="2">
    <source>
        <dbReference type="Proteomes" id="UP000051679"/>
    </source>
</evidence>
<dbReference type="InterPro" id="IPR023214">
    <property type="entry name" value="HAD_sf"/>
</dbReference>
<evidence type="ECO:0000313" key="1">
    <source>
        <dbReference type="EMBL" id="KRM54273.1"/>
    </source>
</evidence>